<keyword evidence="3" id="KW-1185">Reference proteome</keyword>
<dbReference type="InterPro" id="IPR052519">
    <property type="entry name" value="Euk-type_GlcNAc_Kinase"/>
</dbReference>
<dbReference type="PANTHER" id="PTHR43190:SF3">
    <property type="entry name" value="N-ACETYL-D-GLUCOSAMINE KINASE"/>
    <property type="match status" value="1"/>
</dbReference>
<dbReference type="SUPFAM" id="SSF53067">
    <property type="entry name" value="Actin-like ATPase domain"/>
    <property type="match status" value="2"/>
</dbReference>
<keyword evidence="2" id="KW-0808">Transferase</keyword>
<evidence type="ECO:0000259" key="1">
    <source>
        <dbReference type="Pfam" id="PF01869"/>
    </source>
</evidence>
<feature type="domain" description="ATPase BadF/BadG/BcrA/BcrD type" evidence="1">
    <location>
        <begin position="48"/>
        <end position="337"/>
    </location>
</feature>
<dbReference type="Proteomes" id="UP001500880">
    <property type="component" value="Unassembled WGS sequence"/>
</dbReference>
<comment type="caution">
    <text evidence="2">The sequence shown here is derived from an EMBL/GenBank/DDBJ whole genome shotgun (WGS) entry which is preliminary data.</text>
</comment>
<dbReference type="Gene3D" id="3.30.420.40">
    <property type="match status" value="2"/>
</dbReference>
<name>A0ABN1AXS7_9BACI</name>
<accession>A0ABN1AXS7</accession>
<gene>
    <name evidence="2" type="ORF">GCM10008986_09290</name>
</gene>
<dbReference type="Pfam" id="PF01869">
    <property type="entry name" value="BcrAD_BadFG"/>
    <property type="match status" value="1"/>
</dbReference>
<dbReference type="RefSeq" id="WP_343838154.1">
    <property type="nucleotide sequence ID" value="NZ_BAAADO010000002.1"/>
</dbReference>
<proteinExistence type="predicted"/>
<keyword evidence="2" id="KW-0418">Kinase</keyword>
<protein>
    <submittedName>
        <fullName evidence="2">N-acetylglucosamine kinase</fullName>
    </submittedName>
</protein>
<dbReference type="PANTHER" id="PTHR43190">
    <property type="entry name" value="N-ACETYL-D-GLUCOSAMINE KINASE"/>
    <property type="match status" value="1"/>
</dbReference>
<evidence type="ECO:0000313" key="3">
    <source>
        <dbReference type="Proteomes" id="UP001500880"/>
    </source>
</evidence>
<dbReference type="InterPro" id="IPR043129">
    <property type="entry name" value="ATPase_NBD"/>
</dbReference>
<dbReference type="CDD" id="cd24007">
    <property type="entry name" value="ASKHA_NBD_eukNAGK-like"/>
    <property type="match status" value="1"/>
</dbReference>
<dbReference type="InterPro" id="IPR002731">
    <property type="entry name" value="ATPase_BadF"/>
</dbReference>
<dbReference type="EMBL" id="BAAADO010000002">
    <property type="protein sequence ID" value="GAA0486080.1"/>
    <property type="molecule type" value="Genomic_DNA"/>
</dbReference>
<evidence type="ECO:0000313" key="2">
    <source>
        <dbReference type="EMBL" id="GAA0486080.1"/>
    </source>
</evidence>
<organism evidence="2 3">
    <name type="scientific">Salinibacillus aidingensis</name>
    <dbReference type="NCBI Taxonomy" id="237684"/>
    <lineage>
        <taxon>Bacteria</taxon>
        <taxon>Bacillati</taxon>
        <taxon>Bacillota</taxon>
        <taxon>Bacilli</taxon>
        <taxon>Bacillales</taxon>
        <taxon>Bacillaceae</taxon>
        <taxon>Salinibacillus</taxon>
    </lineage>
</organism>
<reference evidence="2 3" key="1">
    <citation type="journal article" date="2019" name="Int. J. Syst. Evol. Microbiol.">
        <title>The Global Catalogue of Microorganisms (GCM) 10K type strain sequencing project: providing services to taxonomists for standard genome sequencing and annotation.</title>
        <authorList>
            <consortium name="The Broad Institute Genomics Platform"/>
            <consortium name="The Broad Institute Genome Sequencing Center for Infectious Disease"/>
            <person name="Wu L."/>
            <person name="Ma J."/>
        </authorList>
    </citation>
    <scope>NUCLEOTIDE SEQUENCE [LARGE SCALE GENOMIC DNA]</scope>
    <source>
        <strain evidence="2 3">JCM 12389</strain>
    </source>
</reference>
<dbReference type="GO" id="GO:0016301">
    <property type="term" value="F:kinase activity"/>
    <property type="evidence" value="ECO:0007669"/>
    <property type="project" value="UniProtKB-KW"/>
</dbReference>
<sequence length="361" mass="40028">MTKPSVTYSTNSHSKYKRNDIFIKNEANNTIQEEHADRADIVLPLIAIDGGGTNTISTIANRRGNVLSKAEASTTNHQLIGKERTVKTLSELILKNIQQLRNISPEYYSQGKTVTFKIGVFALAGIDTQRDQLIVRRIVQQVITNSNIRIEKIIVENDALSTLIGATNHTPGVLLASGTGSIAFGHDGKGNYVRSGGWGHILGDEGGGYWIGKAAIQSILKMYDGRGPKTMLSDLVLNHFGFKDHEELYDWVYGSDFTVNSVGELAKIVEEAFCLGDKVSEKILESATHELSQLAFGVIRKLNISNQPLQILFLGGVLQNNEYIKKRVERNILNKVEEIEILPNNQKPIHLILQRGLNELR</sequence>